<keyword evidence="10" id="KW-0067">ATP-binding</keyword>
<dbReference type="SUPFAM" id="SSF47384">
    <property type="entry name" value="Homodimeric domain of signal transducing histidine kinase"/>
    <property type="match status" value="1"/>
</dbReference>
<keyword evidence="17" id="KW-1185">Reference proteome</keyword>
<dbReference type="Pfam" id="PF07694">
    <property type="entry name" value="5TM-5TMR_LYT"/>
    <property type="match status" value="1"/>
</dbReference>
<dbReference type="EC" id="2.7.13.3" evidence="3"/>
<evidence type="ECO:0000256" key="4">
    <source>
        <dbReference type="ARBA" id="ARBA00022475"/>
    </source>
</evidence>
<proteinExistence type="predicted"/>
<dbReference type="SUPFAM" id="SSF55874">
    <property type="entry name" value="ATPase domain of HSP90 chaperone/DNA topoisomerase II/histidine kinase"/>
    <property type="match status" value="1"/>
</dbReference>
<keyword evidence="6" id="KW-0808">Transferase</keyword>
<feature type="domain" description="Histidine kinase" evidence="15">
    <location>
        <begin position="211"/>
        <end position="416"/>
    </location>
</feature>
<feature type="transmembrane region" description="Helical" evidence="14">
    <location>
        <begin position="133"/>
        <end position="152"/>
    </location>
</feature>
<protein>
    <recommendedName>
        <fullName evidence="3">histidine kinase</fullName>
        <ecNumber evidence="3">2.7.13.3</ecNumber>
    </recommendedName>
</protein>
<dbReference type="Pfam" id="PF00512">
    <property type="entry name" value="HisKA"/>
    <property type="match status" value="1"/>
</dbReference>
<dbReference type="SMART" id="SM00388">
    <property type="entry name" value="HisKA"/>
    <property type="match status" value="1"/>
</dbReference>
<evidence type="ECO:0000256" key="5">
    <source>
        <dbReference type="ARBA" id="ARBA00022553"/>
    </source>
</evidence>
<evidence type="ECO:0000313" key="17">
    <source>
        <dbReference type="Proteomes" id="UP000769780"/>
    </source>
</evidence>
<accession>A0ABS7K4P5</accession>
<keyword evidence="13 14" id="KW-0472">Membrane</keyword>
<evidence type="ECO:0000259" key="15">
    <source>
        <dbReference type="PROSITE" id="PS50109"/>
    </source>
</evidence>
<dbReference type="PANTHER" id="PTHR43065">
    <property type="entry name" value="SENSOR HISTIDINE KINASE"/>
    <property type="match status" value="1"/>
</dbReference>
<keyword evidence="12" id="KW-0902">Two-component regulatory system</keyword>
<dbReference type="PANTHER" id="PTHR43065:SF46">
    <property type="entry name" value="C4-DICARBOXYLATE TRANSPORT SENSOR PROTEIN DCTB"/>
    <property type="match status" value="1"/>
</dbReference>
<evidence type="ECO:0000256" key="7">
    <source>
        <dbReference type="ARBA" id="ARBA00022692"/>
    </source>
</evidence>
<keyword evidence="7 14" id="KW-0812">Transmembrane</keyword>
<evidence type="ECO:0000313" key="16">
    <source>
        <dbReference type="EMBL" id="MBY0097237.1"/>
    </source>
</evidence>
<keyword evidence="8" id="KW-0547">Nucleotide-binding</keyword>
<dbReference type="InterPro" id="IPR005467">
    <property type="entry name" value="His_kinase_dom"/>
</dbReference>
<dbReference type="EMBL" id="JACWFH010000012">
    <property type="protein sequence ID" value="MBY0097237.1"/>
    <property type="molecule type" value="Genomic_DNA"/>
</dbReference>
<feature type="transmembrane region" description="Helical" evidence="14">
    <location>
        <begin position="164"/>
        <end position="183"/>
    </location>
</feature>
<dbReference type="Proteomes" id="UP000769780">
    <property type="component" value="Unassembled WGS sequence"/>
</dbReference>
<dbReference type="Gene3D" id="1.10.287.130">
    <property type="match status" value="1"/>
</dbReference>
<dbReference type="SMART" id="SM00387">
    <property type="entry name" value="HATPase_c"/>
    <property type="match status" value="1"/>
</dbReference>
<dbReference type="Pfam" id="PF02518">
    <property type="entry name" value="HATPase_c"/>
    <property type="match status" value="1"/>
</dbReference>
<dbReference type="InterPro" id="IPR004358">
    <property type="entry name" value="Sig_transdc_His_kin-like_C"/>
</dbReference>
<evidence type="ECO:0000256" key="13">
    <source>
        <dbReference type="ARBA" id="ARBA00023136"/>
    </source>
</evidence>
<evidence type="ECO:0000256" key="12">
    <source>
        <dbReference type="ARBA" id="ARBA00023012"/>
    </source>
</evidence>
<evidence type="ECO:0000256" key="3">
    <source>
        <dbReference type="ARBA" id="ARBA00012438"/>
    </source>
</evidence>
<sequence length="422" mass="47805">MGFVYINHHVLDNLFYILVGLFAYFILIDHSKRLKRYKRTLITACMSVPIILCMRFSIYIDEYCVHDLRQIPLFIGTLYGGWPVGAVLLVITLIGRFYLYGFNFLTLIVYLVIFVATALFANQFNGFKRKGKVLGSSLLAFVVGVLTTLIAVSFSDFFQVTEAYLFYFVLMPPFVMFTFVYLAEIMQDAISIKPKMVKLEKMEVVSQLAASISHEVRNPLTVVKGFIDLLKDPNLSQDKRDEYIEHINREVQSAESIISDYLAFAKPATEQKDPIFVDREISSILQMIKPWANMKSVRISDELSPGVIYGNTQHFKQCFLNLIKNGIEAMPEGGELRVITSTSKNHITIKIEDSGVGMTKEQLTRFGEPYYSSKEKGTGLGSMVVVRTIQTMNGTLDINSVLHKGTTITVKLPEMAIRRPLS</sequence>
<dbReference type="InterPro" id="IPR003661">
    <property type="entry name" value="HisK_dim/P_dom"/>
</dbReference>
<keyword evidence="11 14" id="KW-1133">Transmembrane helix</keyword>
<evidence type="ECO:0000256" key="14">
    <source>
        <dbReference type="SAM" id="Phobius"/>
    </source>
</evidence>
<evidence type="ECO:0000256" key="10">
    <source>
        <dbReference type="ARBA" id="ARBA00022840"/>
    </source>
</evidence>
<dbReference type="PROSITE" id="PS50109">
    <property type="entry name" value="HIS_KIN"/>
    <property type="match status" value="1"/>
</dbReference>
<dbReference type="InterPro" id="IPR003594">
    <property type="entry name" value="HATPase_dom"/>
</dbReference>
<feature type="transmembrane region" description="Helical" evidence="14">
    <location>
        <begin position="6"/>
        <end position="28"/>
    </location>
</feature>
<name>A0ABS7K4P5_9BACI</name>
<feature type="transmembrane region" description="Helical" evidence="14">
    <location>
        <begin position="71"/>
        <end position="91"/>
    </location>
</feature>
<comment type="catalytic activity">
    <reaction evidence="1">
        <text>ATP + protein L-histidine = ADP + protein N-phospho-L-histidine.</text>
        <dbReference type="EC" id="2.7.13.3"/>
    </reaction>
</comment>
<dbReference type="InterPro" id="IPR011620">
    <property type="entry name" value="Sig_transdc_His_kinase_LytS_TM"/>
</dbReference>
<dbReference type="RefSeq" id="WP_221873464.1">
    <property type="nucleotide sequence ID" value="NZ_JACWFH010000012.1"/>
</dbReference>
<dbReference type="CDD" id="cd00082">
    <property type="entry name" value="HisKA"/>
    <property type="match status" value="1"/>
</dbReference>
<keyword evidence="4" id="KW-1003">Cell membrane</keyword>
<reference evidence="16 17" key="1">
    <citation type="submission" date="2020-07" db="EMBL/GenBank/DDBJ databases">
        <title>Fungal Genomes of the International Space Station.</title>
        <authorList>
            <person name="Seuylemezian A."/>
            <person name="Singh N.K."/>
            <person name="Wood J."/>
            <person name="Venkateswaran K."/>
        </authorList>
    </citation>
    <scope>NUCLEOTIDE SEQUENCE [LARGE SCALE GENOMIC DNA]</scope>
    <source>
        <strain evidence="16 17">PL-B2</strain>
    </source>
</reference>
<evidence type="ECO:0000256" key="8">
    <source>
        <dbReference type="ARBA" id="ARBA00022741"/>
    </source>
</evidence>
<evidence type="ECO:0000256" key="2">
    <source>
        <dbReference type="ARBA" id="ARBA00004651"/>
    </source>
</evidence>
<keyword evidence="9 16" id="KW-0418">Kinase</keyword>
<dbReference type="GO" id="GO:0016301">
    <property type="term" value="F:kinase activity"/>
    <property type="evidence" value="ECO:0007669"/>
    <property type="project" value="UniProtKB-KW"/>
</dbReference>
<gene>
    <name evidence="16" type="ORF">H0185_10575</name>
</gene>
<dbReference type="InterPro" id="IPR036097">
    <property type="entry name" value="HisK_dim/P_sf"/>
</dbReference>
<dbReference type="InterPro" id="IPR036890">
    <property type="entry name" value="HATPase_C_sf"/>
</dbReference>
<feature type="transmembrane region" description="Helical" evidence="14">
    <location>
        <begin position="98"/>
        <end position="121"/>
    </location>
</feature>
<keyword evidence="5" id="KW-0597">Phosphoprotein</keyword>
<evidence type="ECO:0000256" key="11">
    <source>
        <dbReference type="ARBA" id="ARBA00022989"/>
    </source>
</evidence>
<comment type="subcellular location">
    <subcellularLocation>
        <location evidence="2">Cell membrane</location>
        <topology evidence="2">Multi-pass membrane protein</topology>
    </subcellularLocation>
</comment>
<organism evidence="16 17">
    <name type="scientific">Mesobacillus maritimus</name>
    <dbReference type="NCBI Taxonomy" id="1643336"/>
    <lineage>
        <taxon>Bacteria</taxon>
        <taxon>Bacillati</taxon>
        <taxon>Bacillota</taxon>
        <taxon>Bacilli</taxon>
        <taxon>Bacillales</taxon>
        <taxon>Bacillaceae</taxon>
        <taxon>Mesobacillus</taxon>
    </lineage>
</organism>
<comment type="caution">
    <text evidence="16">The sequence shown here is derived from an EMBL/GenBank/DDBJ whole genome shotgun (WGS) entry which is preliminary data.</text>
</comment>
<dbReference type="Gene3D" id="3.30.565.10">
    <property type="entry name" value="Histidine kinase-like ATPase, C-terminal domain"/>
    <property type="match status" value="1"/>
</dbReference>
<evidence type="ECO:0000256" key="6">
    <source>
        <dbReference type="ARBA" id="ARBA00022679"/>
    </source>
</evidence>
<dbReference type="PRINTS" id="PR00344">
    <property type="entry name" value="BCTRLSENSOR"/>
</dbReference>
<feature type="transmembrane region" description="Helical" evidence="14">
    <location>
        <begin position="40"/>
        <end position="59"/>
    </location>
</feature>
<evidence type="ECO:0000256" key="9">
    <source>
        <dbReference type="ARBA" id="ARBA00022777"/>
    </source>
</evidence>
<evidence type="ECO:0000256" key="1">
    <source>
        <dbReference type="ARBA" id="ARBA00000085"/>
    </source>
</evidence>